<proteinExistence type="predicted"/>
<gene>
    <name evidence="1" type="ORF">PIB30_050691</name>
</gene>
<reference evidence="1 2" key="1">
    <citation type="journal article" date="2023" name="Plants (Basel)">
        <title>Bridging the Gap: Combining Genomics and Transcriptomics Approaches to Understand Stylosanthes scabra, an Orphan Legume from the Brazilian Caatinga.</title>
        <authorList>
            <person name="Ferreira-Neto J.R.C."/>
            <person name="da Silva M.D."/>
            <person name="Binneck E."/>
            <person name="de Melo N.F."/>
            <person name="da Silva R.H."/>
            <person name="de Melo A.L.T.M."/>
            <person name="Pandolfi V."/>
            <person name="Bustamante F.O."/>
            <person name="Brasileiro-Vidal A.C."/>
            <person name="Benko-Iseppon A.M."/>
        </authorList>
    </citation>
    <scope>NUCLEOTIDE SEQUENCE [LARGE SCALE GENOMIC DNA]</scope>
    <source>
        <tissue evidence="1">Leaves</tissue>
    </source>
</reference>
<dbReference type="EMBL" id="JASCZI010060766">
    <property type="protein sequence ID" value="MED6135867.1"/>
    <property type="molecule type" value="Genomic_DNA"/>
</dbReference>
<keyword evidence="2" id="KW-1185">Reference proteome</keyword>
<organism evidence="1 2">
    <name type="scientific">Stylosanthes scabra</name>
    <dbReference type="NCBI Taxonomy" id="79078"/>
    <lineage>
        <taxon>Eukaryota</taxon>
        <taxon>Viridiplantae</taxon>
        <taxon>Streptophyta</taxon>
        <taxon>Embryophyta</taxon>
        <taxon>Tracheophyta</taxon>
        <taxon>Spermatophyta</taxon>
        <taxon>Magnoliopsida</taxon>
        <taxon>eudicotyledons</taxon>
        <taxon>Gunneridae</taxon>
        <taxon>Pentapetalae</taxon>
        <taxon>rosids</taxon>
        <taxon>fabids</taxon>
        <taxon>Fabales</taxon>
        <taxon>Fabaceae</taxon>
        <taxon>Papilionoideae</taxon>
        <taxon>50 kb inversion clade</taxon>
        <taxon>dalbergioids sensu lato</taxon>
        <taxon>Dalbergieae</taxon>
        <taxon>Pterocarpus clade</taxon>
        <taxon>Stylosanthes</taxon>
    </lineage>
</organism>
<dbReference type="Proteomes" id="UP001341840">
    <property type="component" value="Unassembled WGS sequence"/>
</dbReference>
<evidence type="ECO:0000313" key="2">
    <source>
        <dbReference type="Proteomes" id="UP001341840"/>
    </source>
</evidence>
<evidence type="ECO:0000313" key="1">
    <source>
        <dbReference type="EMBL" id="MED6135867.1"/>
    </source>
</evidence>
<accession>A0ABU6SHY0</accession>
<sequence>MSSVSPTSNPLSLIANTSSSLITTLSLATTGIRGHLTSHILCLPNLQNLNLGDRGGKKKKYGGSKSKNSIAPHAQRILLGSSKRIFQARFSSCKEGQKDKSKKEVGGTAREVRDENISEVEVHSESEMSDEAIEETKNTIHVCQDAGMIFDNVDQDMLLRDILNTSRTRRSRQHEKHGT</sequence>
<name>A0ABU6SHY0_9FABA</name>
<protein>
    <submittedName>
        <fullName evidence="1">Uncharacterized protein</fullName>
    </submittedName>
</protein>
<comment type="caution">
    <text evidence="1">The sequence shown here is derived from an EMBL/GenBank/DDBJ whole genome shotgun (WGS) entry which is preliminary data.</text>
</comment>